<name>A0A2P2QYW8_RHIMU</name>
<proteinExistence type="predicted"/>
<dbReference type="EMBL" id="GGEC01091698">
    <property type="protein sequence ID" value="MBX72182.1"/>
    <property type="molecule type" value="Transcribed_RNA"/>
</dbReference>
<dbReference type="AlphaFoldDB" id="A0A2P2QYW8"/>
<reference evidence="1" key="1">
    <citation type="submission" date="2018-02" db="EMBL/GenBank/DDBJ databases">
        <title>Rhizophora mucronata_Transcriptome.</title>
        <authorList>
            <person name="Meera S.P."/>
            <person name="Sreeshan A."/>
            <person name="Augustine A."/>
        </authorList>
    </citation>
    <scope>NUCLEOTIDE SEQUENCE</scope>
    <source>
        <tissue evidence="1">Leaf</tissue>
    </source>
</reference>
<evidence type="ECO:0000313" key="1">
    <source>
        <dbReference type="EMBL" id="MBX72182.1"/>
    </source>
</evidence>
<organism evidence="1">
    <name type="scientific">Rhizophora mucronata</name>
    <name type="common">Asiatic mangrove</name>
    <dbReference type="NCBI Taxonomy" id="61149"/>
    <lineage>
        <taxon>Eukaryota</taxon>
        <taxon>Viridiplantae</taxon>
        <taxon>Streptophyta</taxon>
        <taxon>Embryophyta</taxon>
        <taxon>Tracheophyta</taxon>
        <taxon>Spermatophyta</taxon>
        <taxon>Magnoliopsida</taxon>
        <taxon>eudicotyledons</taxon>
        <taxon>Gunneridae</taxon>
        <taxon>Pentapetalae</taxon>
        <taxon>rosids</taxon>
        <taxon>fabids</taxon>
        <taxon>Malpighiales</taxon>
        <taxon>Rhizophoraceae</taxon>
        <taxon>Rhizophora</taxon>
    </lineage>
</organism>
<protein>
    <submittedName>
        <fullName evidence="1">Uncharacterized protein</fullName>
    </submittedName>
</protein>
<sequence>MKLLTYNKENQKNAFWNYNNGEFFHTSMFLFLINI</sequence>
<accession>A0A2P2QYW8</accession>